<name>A0ABQ7UQA9_SOLTU</name>
<dbReference type="Gene3D" id="3.30.420.40">
    <property type="match status" value="2"/>
</dbReference>
<evidence type="ECO:0000313" key="1">
    <source>
        <dbReference type="EMBL" id="KAH0750715.1"/>
    </source>
</evidence>
<accession>A0ABQ7UQA9</accession>
<sequence length="195" mass="22113">MFPGIADRMSKEITALAPSSMKIKVVAPPERKYNVWIGGSILASLSTFQQVLSTGQEIPIKLPVDMLCVKSLCMCIRLDTNGILSALCLIRSFPFLQYLEIQMKFNVDHTTPVLDCLEVEAFQNVEFQHLTVVKLKDVNDSMQEIQIIKLLLAKSPKLVRMSINLQILLEESRILNRIVEFKRASRKAKVVFIHV</sequence>
<dbReference type="Pfam" id="PF00022">
    <property type="entry name" value="Actin"/>
    <property type="match status" value="1"/>
</dbReference>
<gene>
    <name evidence="1" type="ORF">KY290_029947</name>
</gene>
<dbReference type="InterPro" id="IPR043129">
    <property type="entry name" value="ATPase_NBD"/>
</dbReference>
<dbReference type="EMBL" id="JAIVGD010000019">
    <property type="protein sequence ID" value="KAH0750715.1"/>
    <property type="molecule type" value="Genomic_DNA"/>
</dbReference>
<dbReference type="SUPFAM" id="SSF53067">
    <property type="entry name" value="Actin-like ATPase domain"/>
    <property type="match status" value="1"/>
</dbReference>
<protein>
    <recommendedName>
        <fullName evidence="3">FBD domain-containing protein</fullName>
    </recommendedName>
</protein>
<evidence type="ECO:0008006" key="3">
    <source>
        <dbReference type="Google" id="ProtNLM"/>
    </source>
</evidence>
<evidence type="ECO:0000313" key="2">
    <source>
        <dbReference type="Proteomes" id="UP000826656"/>
    </source>
</evidence>
<keyword evidence="2" id="KW-1185">Reference proteome</keyword>
<dbReference type="InterPro" id="IPR004000">
    <property type="entry name" value="Actin"/>
</dbReference>
<reference evidence="1 2" key="1">
    <citation type="journal article" date="2021" name="bioRxiv">
        <title>Chromosome-scale and haplotype-resolved genome assembly of a tetraploid potato cultivar.</title>
        <authorList>
            <person name="Sun H."/>
            <person name="Jiao W.-B."/>
            <person name="Krause K."/>
            <person name="Campoy J.A."/>
            <person name="Goel M."/>
            <person name="Folz-Donahue K."/>
            <person name="Kukat C."/>
            <person name="Huettel B."/>
            <person name="Schneeberger K."/>
        </authorList>
    </citation>
    <scope>NUCLEOTIDE SEQUENCE [LARGE SCALE GENOMIC DNA]</scope>
    <source>
        <strain evidence="1">SolTubOtavaFocal</strain>
        <tissue evidence="1">Leaves</tissue>
    </source>
</reference>
<comment type="caution">
    <text evidence="1">The sequence shown here is derived from an EMBL/GenBank/DDBJ whole genome shotgun (WGS) entry which is preliminary data.</text>
</comment>
<organism evidence="1 2">
    <name type="scientific">Solanum tuberosum</name>
    <name type="common">Potato</name>
    <dbReference type="NCBI Taxonomy" id="4113"/>
    <lineage>
        <taxon>Eukaryota</taxon>
        <taxon>Viridiplantae</taxon>
        <taxon>Streptophyta</taxon>
        <taxon>Embryophyta</taxon>
        <taxon>Tracheophyta</taxon>
        <taxon>Spermatophyta</taxon>
        <taxon>Magnoliopsida</taxon>
        <taxon>eudicotyledons</taxon>
        <taxon>Gunneridae</taxon>
        <taxon>Pentapetalae</taxon>
        <taxon>asterids</taxon>
        <taxon>lamiids</taxon>
        <taxon>Solanales</taxon>
        <taxon>Solanaceae</taxon>
        <taxon>Solanoideae</taxon>
        <taxon>Solaneae</taxon>
        <taxon>Solanum</taxon>
    </lineage>
</organism>
<proteinExistence type="predicted"/>
<dbReference type="Proteomes" id="UP000826656">
    <property type="component" value="Unassembled WGS sequence"/>
</dbReference>